<dbReference type="Proteomes" id="UP001175211">
    <property type="component" value="Unassembled WGS sequence"/>
</dbReference>
<evidence type="ECO:0000313" key="2">
    <source>
        <dbReference type="Proteomes" id="UP001175211"/>
    </source>
</evidence>
<gene>
    <name evidence="1" type="ORF">EV420DRAFT_1651313</name>
</gene>
<comment type="caution">
    <text evidence="1">The sequence shown here is derived from an EMBL/GenBank/DDBJ whole genome shotgun (WGS) entry which is preliminary data.</text>
</comment>
<reference evidence="1" key="1">
    <citation type="submission" date="2023-06" db="EMBL/GenBank/DDBJ databases">
        <authorList>
            <consortium name="Lawrence Berkeley National Laboratory"/>
            <person name="Ahrendt S."/>
            <person name="Sahu N."/>
            <person name="Indic B."/>
            <person name="Wong-Bajracharya J."/>
            <person name="Merenyi Z."/>
            <person name="Ke H.-M."/>
            <person name="Monk M."/>
            <person name="Kocsube S."/>
            <person name="Drula E."/>
            <person name="Lipzen A."/>
            <person name="Balint B."/>
            <person name="Henrissat B."/>
            <person name="Andreopoulos B."/>
            <person name="Martin F.M."/>
            <person name="Harder C.B."/>
            <person name="Rigling D."/>
            <person name="Ford K.L."/>
            <person name="Foster G.D."/>
            <person name="Pangilinan J."/>
            <person name="Papanicolaou A."/>
            <person name="Barry K."/>
            <person name="LaButti K."/>
            <person name="Viragh M."/>
            <person name="Koriabine M."/>
            <person name="Yan M."/>
            <person name="Riley R."/>
            <person name="Champramary S."/>
            <person name="Plett K.L."/>
            <person name="Tsai I.J."/>
            <person name="Slot J."/>
            <person name="Sipos G."/>
            <person name="Plett J."/>
            <person name="Nagy L.G."/>
            <person name="Grigoriev I.V."/>
        </authorList>
    </citation>
    <scope>NUCLEOTIDE SEQUENCE</scope>
    <source>
        <strain evidence="1">CCBAS 213</strain>
    </source>
</reference>
<evidence type="ECO:0000313" key="1">
    <source>
        <dbReference type="EMBL" id="KAK0438725.1"/>
    </source>
</evidence>
<dbReference type="EMBL" id="JAUEPS010000094">
    <property type="protein sequence ID" value="KAK0438725.1"/>
    <property type="molecule type" value="Genomic_DNA"/>
</dbReference>
<sequence>MVLTDEILAQVIDFSEAERSGYLLAFAKFRIKHGDSRTQDQLLTDGAKLLKGCEQHFRNAVTCIKHISSIIPVEDEKKFKKLVMKLCSVPNQEEFEAIAHCIVKKWLHTSTWLAWWTRESHASMIFKLQQIMDVEVWDSIPGSMNAEETMHWKLYSGAGCDHDVIKGFEGLLSIANYYERLNEAALESIEEATCLGGSIETWFQELMQANQAGHLMDACWHNAEGVSPCCGKPQLLEFYVSLPIILTISVDDWDPKHWDFPASFTPTSLKDDHNYGLVYDIMACIFLIDGNHFQTCYRTPTPDNKGCTIYIYNGMRSKGYATHKQKATLVMHMTGEEVIDRPDKSYHTQMVIYQLHGGRTAQKAFLQAQLGIAERVHGLSFDSHDVSIVPDVAFTR</sequence>
<protein>
    <submittedName>
        <fullName evidence="1">Uncharacterized protein</fullName>
    </submittedName>
</protein>
<dbReference type="AlphaFoldDB" id="A0AA39MMC9"/>
<dbReference type="RefSeq" id="XP_060323034.1">
    <property type="nucleotide sequence ID" value="XM_060478536.1"/>
</dbReference>
<dbReference type="GeneID" id="85362084"/>
<proteinExistence type="predicted"/>
<keyword evidence="2" id="KW-1185">Reference proteome</keyword>
<name>A0AA39MMC9_ARMTA</name>
<organism evidence="1 2">
    <name type="scientific">Armillaria tabescens</name>
    <name type="common">Ringless honey mushroom</name>
    <name type="synonym">Agaricus tabescens</name>
    <dbReference type="NCBI Taxonomy" id="1929756"/>
    <lineage>
        <taxon>Eukaryota</taxon>
        <taxon>Fungi</taxon>
        <taxon>Dikarya</taxon>
        <taxon>Basidiomycota</taxon>
        <taxon>Agaricomycotina</taxon>
        <taxon>Agaricomycetes</taxon>
        <taxon>Agaricomycetidae</taxon>
        <taxon>Agaricales</taxon>
        <taxon>Marasmiineae</taxon>
        <taxon>Physalacriaceae</taxon>
        <taxon>Desarmillaria</taxon>
    </lineage>
</organism>
<accession>A0AA39MMC9</accession>